<gene>
    <name evidence="2" type="ORF">RF11_06605</name>
</gene>
<dbReference type="EMBL" id="JWZT01004124">
    <property type="protein sequence ID" value="KII64672.1"/>
    <property type="molecule type" value="Genomic_DNA"/>
</dbReference>
<reference evidence="2 3" key="1">
    <citation type="journal article" date="2014" name="Genome Biol. Evol.">
        <title>The genome of the myxosporean Thelohanellus kitauei shows adaptations to nutrient acquisition within its fish host.</title>
        <authorList>
            <person name="Yang Y."/>
            <person name="Xiong J."/>
            <person name="Zhou Z."/>
            <person name="Huo F."/>
            <person name="Miao W."/>
            <person name="Ran C."/>
            <person name="Liu Y."/>
            <person name="Zhang J."/>
            <person name="Feng J."/>
            <person name="Wang M."/>
            <person name="Wang M."/>
            <person name="Wang L."/>
            <person name="Yao B."/>
        </authorList>
    </citation>
    <scope>NUCLEOTIDE SEQUENCE [LARGE SCALE GENOMIC DNA]</scope>
    <source>
        <strain evidence="2">Wuqing</strain>
    </source>
</reference>
<sequence length="181" mass="21183">MSPIVNHIIPEANRKCGFEQKLNAVVVKNIVISFQQHMEKKHFCTKPTLDYLVPVVIDHEFVDGSALTIAIWDKITSVTDKIEKENQSVHLHILDVISGTKDDHCFETLLEKEWEVLRHRMIDRMREFYCWTALKQFLIISLIIAIVSILNLQLRIMRARKGTDDQKLTDNFQESEKLLKR</sequence>
<name>A0A0C2MSK7_THEKT</name>
<evidence type="ECO:0000313" key="3">
    <source>
        <dbReference type="Proteomes" id="UP000031668"/>
    </source>
</evidence>
<organism evidence="2 3">
    <name type="scientific">Thelohanellus kitauei</name>
    <name type="common">Myxosporean</name>
    <dbReference type="NCBI Taxonomy" id="669202"/>
    <lineage>
        <taxon>Eukaryota</taxon>
        <taxon>Metazoa</taxon>
        <taxon>Cnidaria</taxon>
        <taxon>Myxozoa</taxon>
        <taxon>Myxosporea</taxon>
        <taxon>Bivalvulida</taxon>
        <taxon>Platysporina</taxon>
        <taxon>Myxobolidae</taxon>
        <taxon>Thelohanellus</taxon>
    </lineage>
</organism>
<keyword evidence="1" id="KW-0472">Membrane</keyword>
<dbReference type="Proteomes" id="UP000031668">
    <property type="component" value="Unassembled WGS sequence"/>
</dbReference>
<feature type="transmembrane region" description="Helical" evidence="1">
    <location>
        <begin position="128"/>
        <end position="150"/>
    </location>
</feature>
<evidence type="ECO:0000256" key="1">
    <source>
        <dbReference type="SAM" id="Phobius"/>
    </source>
</evidence>
<proteinExistence type="predicted"/>
<evidence type="ECO:0000313" key="2">
    <source>
        <dbReference type="EMBL" id="KII64672.1"/>
    </source>
</evidence>
<dbReference type="AlphaFoldDB" id="A0A0C2MSK7"/>
<accession>A0A0C2MSK7</accession>
<comment type="caution">
    <text evidence="2">The sequence shown here is derived from an EMBL/GenBank/DDBJ whole genome shotgun (WGS) entry which is preliminary data.</text>
</comment>
<keyword evidence="1" id="KW-0812">Transmembrane</keyword>
<keyword evidence="1" id="KW-1133">Transmembrane helix</keyword>
<protein>
    <submittedName>
        <fullName evidence="2">Uncharacterized protein</fullName>
    </submittedName>
</protein>
<keyword evidence="3" id="KW-1185">Reference proteome</keyword>